<dbReference type="InterPro" id="IPR016032">
    <property type="entry name" value="Sig_transdc_resp-reg_C-effctor"/>
</dbReference>
<evidence type="ECO:0000256" key="2">
    <source>
        <dbReference type="ARBA" id="ARBA00022840"/>
    </source>
</evidence>
<dbReference type="PANTHER" id="PTHR16305">
    <property type="entry name" value="TESTICULAR SOLUBLE ADENYLYL CYCLASE"/>
    <property type="match status" value="1"/>
</dbReference>
<evidence type="ECO:0000313" key="4">
    <source>
        <dbReference type="EMBL" id="GID74411.1"/>
    </source>
</evidence>
<dbReference type="Gene3D" id="3.40.50.300">
    <property type="entry name" value="P-loop containing nucleotide triphosphate hydrolases"/>
    <property type="match status" value="1"/>
</dbReference>
<dbReference type="CDD" id="cd06170">
    <property type="entry name" value="LuxR_C_like"/>
    <property type="match status" value="1"/>
</dbReference>
<feature type="domain" description="HTH luxR-type" evidence="3">
    <location>
        <begin position="838"/>
        <end position="901"/>
    </location>
</feature>
<name>A0ABQ3Y335_9ACTN</name>
<gene>
    <name evidence="4" type="ORF">Ade02nite_30520</name>
</gene>
<keyword evidence="2" id="KW-0067">ATP-binding</keyword>
<proteinExistence type="predicted"/>
<comment type="caution">
    <text evidence="4">The sequence shown here is derived from an EMBL/GenBank/DDBJ whole genome shotgun (WGS) entry which is preliminary data.</text>
</comment>
<organism evidence="4 5">
    <name type="scientific">Paractinoplanes deccanensis</name>
    <dbReference type="NCBI Taxonomy" id="113561"/>
    <lineage>
        <taxon>Bacteria</taxon>
        <taxon>Bacillati</taxon>
        <taxon>Actinomycetota</taxon>
        <taxon>Actinomycetes</taxon>
        <taxon>Micromonosporales</taxon>
        <taxon>Micromonosporaceae</taxon>
        <taxon>Paractinoplanes</taxon>
    </lineage>
</organism>
<dbReference type="SUPFAM" id="SSF52540">
    <property type="entry name" value="P-loop containing nucleoside triphosphate hydrolases"/>
    <property type="match status" value="1"/>
</dbReference>
<dbReference type="InterPro" id="IPR011990">
    <property type="entry name" value="TPR-like_helical_dom_sf"/>
</dbReference>
<dbReference type="InterPro" id="IPR036388">
    <property type="entry name" value="WH-like_DNA-bd_sf"/>
</dbReference>
<dbReference type="InterPro" id="IPR041664">
    <property type="entry name" value="AAA_16"/>
</dbReference>
<evidence type="ECO:0000259" key="3">
    <source>
        <dbReference type="PROSITE" id="PS50043"/>
    </source>
</evidence>
<dbReference type="PRINTS" id="PR00038">
    <property type="entry name" value="HTHLUXR"/>
</dbReference>
<accession>A0ABQ3Y335</accession>
<dbReference type="Pfam" id="PF00196">
    <property type="entry name" value="GerE"/>
    <property type="match status" value="1"/>
</dbReference>
<keyword evidence="5" id="KW-1185">Reference proteome</keyword>
<dbReference type="Proteomes" id="UP000609879">
    <property type="component" value="Unassembled WGS sequence"/>
</dbReference>
<dbReference type="EMBL" id="BOMI01000059">
    <property type="protein sequence ID" value="GID74411.1"/>
    <property type="molecule type" value="Genomic_DNA"/>
</dbReference>
<reference evidence="4 5" key="1">
    <citation type="submission" date="2021-01" db="EMBL/GenBank/DDBJ databases">
        <title>Whole genome shotgun sequence of Actinoplanes deccanensis NBRC 13994.</title>
        <authorList>
            <person name="Komaki H."/>
            <person name="Tamura T."/>
        </authorList>
    </citation>
    <scope>NUCLEOTIDE SEQUENCE [LARGE SCALE GENOMIC DNA]</scope>
    <source>
        <strain evidence="4 5">NBRC 13994</strain>
    </source>
</reference>
<dbReference type="Pfam" id="PF13191">
    <property type="entry name" value="AAA_16"/>
    <property type="match status" value="1"/>
</dbReference>
<protein>
    <submittedName>
        <fullName evidence="4">Transcriptional regulator</fullName>
    </submittedName>
</protein>
<evidence type="ECO:0000256" key="1">
    <source>
        <dbReference type="ARBA" id="ARBA00022741"/>
    </source>
</evidence>
<keyword evidence="1" id="KW-0547">Nucleotide-binding</keyword>
<dbReference type="InterPro" id="IPR000792">
    <property type="entry name" value="Tscrpt_reg_LuxR_C"/>
</dbReference>
<sequence>MAGQSSGVELRGRLHERDALNRVLRDVRSGRSRVLVLRGDAGIGKTALLDHLAASAEGCRVLRTAGIEPETGIAYAALQQLCSPVMGHLDRLPAPQRDALATAFGLSAGQPPGVLILGLSVLALLAEAAAERPVVCLVDDVQWLDKMSETILTFVARRLDAEPVAMVFAGRGLLEGLPELVVPGLPEAEARDLLTSALPGPIDPRVRDRIIAETGGNPLALLELPRGLSPAELAFGFGGQSRTPVAGRVEQGFQRRMAALSEPARQVLLVAAVEPVGDVPLLWRALKLLGVSAEAAMEAESAGLLVLGTGVRFRHPLVRSAVWQAADPAQLRVVHRALAAVTDPELNPDRRAWHRAHAALGPDEEIATELAESADRALARGGRAAAASFLERAAELTRDPGRRAARLLTAAQAWLDAGAPGRVPELLRVARATSDDPLFQARIERTRTQLAFVLNPGRAATEPMLVSAQRLESLDPPAARRAYLLAVGAALHAGRLGDDDLRQAATAARRAPAGDDFSGLLLRGLTSWVLDDYATAQPALDRALAALTSDEDLALMSVVAPAAHELFQVSTAYRLTGLAVRYARATGAQSLLPTALSYRAGTLLFMGRFADATDLLDEGAAMAEATGMPFPQFASLALIAFQGRKDRALELIEVMAERARQRGEGRLIGLTHYARAVLYNGFGEHTIALEAARAATEYRDMALFGWTLTELAEAAARAGDAEAAQEARDRLAERAAAAGTEWAHGAHALAEALAGPPAAAEDRYLEAVARLSADGLGLLVARVRLLYGEWLRRERRRLDAREQLQLAYDAFVAIGADAFAARAGRELAATGARPAQQSVSPERALTGQEAHIARLAVAGHTNAEIAELMFLSPRTVEWHLHKIFLKLGITSRRELVSALAR</sequence>
<dbReference type="PANTHER" id="PTHR16305:SF35">
    <property type="entry name" value="TRANSCRIPTIONAL ACTIVATOR DOMAIN"/>
    <property type="match status" value="1"/>
</dbReference>
<dbReference type="SMART" id="SM00421">
    <property type="entry name" value="HTH_LUXR"/>
    <property type="match status" value="1"/>
</dbReference>
<evidence type="ECO:0000313" key="5">
    <source>
        <dbReference type="Proteomes" id="UP000609879"/>
    </source>
</evidence>
<dbReference type="PROSITE" id="PS50043">
    <property type="entry name" value="HTH_LUXR_2"/>
    <property type="match status" value="1"/>
</dbReference>
<dbReference type="InterPro" id="IPR027417">
    <property type="entry name" value="P-loop_NTPase"/>
</dbReference>
<dbReference type="SUPFAM" id="SSF48452">
    <property type="entry name" value="TPR-like"/>
    <property type="match status" value="1"/>
</dbReference>
<dbReference type="SUPFAM" id="SSF46894">
    <property type="entry name" value="C-terminal effector domain of the bipartite response regulators"/>
    <property type="match status" value="1"/>
</dbReference>
<dbReference type="Gene3D" id="1.10.10.10">
    <property type="entry name" value="Winged helix-like DNA-binding domain superfamily/Winged helix DNA-binding domain"/>
    <property type="match status" value="1"/>
</dbReference>